<feature type="region of interest" description="Disordered" evidence="10">
    <location>
        <begin position="100"/>
        <end position="127"/>
    </location>
</feature>
<proteinExistence type="inferred from homology"/>
<evidence type="ECO:0000256" key="2">
    <source>
        <dbReference type="ARBA" id="ARBA00005687"/>
    </source>
</evidence>
<gene>
    <name evidence="12" type="ORF">K493DRAFT_326702</name>
</gene>
<evidence type="ECO:0000256" key="6">
    <source>
        <dbReference type="ARBA" id="ARBA00022989"/>
    </source>
</evidence>
<name>A0A1Y1XJL5_9FUNG</name>
<dbReference type="PANTHER" id="PTHR31068">
    <property type="entry name" value="MITOCHONDRIAL DISTRIBUTION AND MORPHOLOGY PROTEIN 31"/>
    <property type="match status" value="1"/>
</dbReference>
<comment type="subcellular location">
    <subcellularLocation>
        <location evidence="1">Mitochondrion inner membrane</location>
    </subcellularLocation>
</comment>
<evidence type="ECO:0000256" key="5">
    <source>
        <dbReference type="ARBA" id="ARBA00022946"/>
    </source>
</evidence>
<dbReference type="GO" id="GO:0005743">
    <property type="term" value="C:mitochondrial inner membrane"/>
    <property type="evidence" value="ECO:0007669"/>
    <property type="project" value="UniProtKB-SubCell"/>
</dbReference>
<feature type="compositionally biased region" description="Basic and acidic residues" evidence="10">
    <location>
        <begin position="101"/>
        <end position="122"/>
    </location>
</feature>
<evidence type="ECO:0000256" key="8">
    <source>
        <dbReference type="ARBA" id="ARBA00023136"/>
    </source>
</evidence>
<keyword evidence="6 11" id="KW-1133">Transmembrane helix</keyword>
<dbReference type="STRING" id="1314790.A0A1Y1XJL5"/>
<dbReference type="OrthoDB" id="17678at2759"/>
<keyword evidence="4" id="KW-0999">Mitochondrion inner membrane</keyword>
<keyword evidence="5" id="KW-0809">Transit peptide</keyword>
<dbReference type="InParanoid" id="A0A1Y1XJL5"/>
<comment type="similarity">
    <text evidence="2">Belongs to the MDM31/MDM32 family.</text>
</comment>
<comment type="function">
    <text evidence="9">Involved in the organization of the mitochondrial membranes and the global structure of the mitochondria. Also required for mitochondrial distribution and mobility as well as for the maintenance of mitochondrial DNA nucleoids structures.</text>
</comment>
<reference evidence="12 13" key="1">
    <citation type="submission" date="2016-07" db="EMBL/GenBank/DDBJ databases">
        <title>Pervasive Adenine N6-methylation of Active Genes in Fungi.</title>
        <authorList>
            <consortium name="DOE Joint Genome Institute"/>
            <person name="Mondo S.J."/>
            <person name="Dannebaum R.O."/>
            <person name="Kuo R.C."/>
            <person name="Labutti K."/>
            <person name="Haridas S."/>
            <person name="Kuo A."/>
            <person name="Salamov A."/>
            <person name="Ahrendt S.R."/>
            <person name="Lipzen A."/>
            <person name="Sullivan W."/>
            <person name="Andreopoulos W.B."/>
            <person name="Clum A."/>
            <person name="Lindquist E."/>
            <person name="Daum C."/>
            <person name="Ramamoorthy G.K."/>
            <person name="Gryganskyi A."/>
            <person name="Culley D."/>
            <person name="Magnuson J.K."/>
            <person name="James T.Y."/>
            <person name="O'Malley M.A."/>
            <person name="Stajich J.E."/>
            <person name="Spatafora J.W."/>
            <person name="Visel A."/>
            <person name="Grigoriev I.V."/>
        </authorList>
    </citation>
    <scope>NUCLEOTIDE SEQUENCE [LARGE SCALE GENOMIC DNA]</scope>
    <source>
        <strain evidence="12 13">CBS 931.73</strain>
    </source>
</reference>
<comment type="caution">
    <text evidence="12">The sequence shown here is derived from an EMBL/GenBank/DDBJ whole genome shotgun (WGS) entry which is preliminary data.</text>
</comment>
<keyword evidence="7" id="KW-0496">Mitochondrion</keyword>
<evidence type="ECO:0000313" key="12">
    <source>
        <dbReference type="EMBL" id="ORX85949.1"/>
    </source>
</evidence>
<dbReference type="FunCoup" id="A0A1Y1XJL5">
    <property type="interactions" value="72"/>
</dbReference>
<keyword evidence="3 11" id="KW-0812">Transmembrane</keyword>
<dbReference type="Pfam" id="PF08118">
    <property type="entry name" value="MDM31_MDM32"/>
    <property type="match status" value="1"/>
</dbReference>
<dbReference type="PANTHER" id="PTHR31068:SF0">
    <property type="entry name" value="MITOCHONDRIAL DISTRIBUTION AND MORPHOLOGY PROTEIN 31"/>
    <property type="match status" value="1"/>
</dbReference>
<dbReference type="GO" id="GO:0000001">
    <property type="term" value="P:mitochondrion inheritance"/>
    <property type="evidence" value="ECO:0007669"/>
    <property type="project" value="InterPro"/>
</dbReference>
<evidence type="ECO:0000256" key="10">
    <source>
        <dbReference type="SAM" id="MobiDB-lite"/>
    </source>
</evidence>
<evidence type="ECO:0000256" key="3">
    <source>
        <dbReference type="ARBA" id="ARBA00022692"/>
    </source>
</evidence>
<organism evidence="12 13">
    <name type="scientific">Basidiobolus meristosporus CBS 931.73</name>
    <dbReference type="NCBI Taxonomy" id="1314790"/>
    <lineage>
        <taxon>Eukaryota</taxon>
        <taxon>Fungi</taxon>
        <taxon>Fungi incertae sedis</taxon>
        <taxon>Zoopagomycota</taxon>
        <taxon>Entomophthoromycotina</taxon>
        <taxon>Basidiobolomycetes</taxon>
        <taxon>Basidiobolales</taxon>
        <taxon>Basidiobolaceae</taxon>
        <taxon>Basidiobolus</taxon>
    </lineage>
</organism>
<evidence type="ECO:0000256" key="11">
    <source>
        <dbReference type="SAM" id="Phobius"/>
    </source>
</evidence>
<accession>A0A1Y1XJL5</accession>
<sequence length="537" mass="61585">MRQIRPWTADDIFALFSWIFLSNTLFIAVGTTTFVSIVLALANSLQVQEFIAYRIGEYLTSQTGMTVRFESAIVPNWKEGRISFRNISFSQGPIITKTRKVPKEEPEETHPFHEDAVGRHNDDDDDDDDEYTIEVDNNLTMFDITVEQIDVTLSFMRWLDGKSLVKDCTLKGVRGNVDRRNVWWDPNELWDPVSARRQHVHGDFEIETFVVEDLLVTLCQPDGFRPYNISIFSASFPMLRKQWLMYDMICADSIVGMVDNCLFSVHKPQTVWTSGDFESKLKYSRISHFKIDGLNIDHLNTGVEGPFGWITSGTVDISAHIMIPQNPDNAVFKQMVTELVDKFDNVIDFDKPILVINIGDNNTKEITLNDMLKDVRVKSGSNRTKQPQAPLDSDSEASLVMNFDLRFNNIKAAVPLQTQDISYLNNALIRPIVAYMNANRTRLPIKCQLKLDLSNFDGSWTIYDSCLVDSLSEEVGKAFAQLVQDERERNRRLKRVGLWSLQSITKSLISLFEYVRGTRSFWHFMGLTGLYDHPIRS</sequence>
<feature type="transmembrane region" description="Helical" evidence="11">
    <location>
        <begin position="12"/>
        <end position="42"/>
    </location>
</feature>
<dbReference type="AlphaFoldDB" id="A0A1Y1XJL5"/>
<keyword evidence="8 11" id="KW-0472">Membrane</keyword>
<evidence type="ECO:0000256" key="1">
    <source>
        <dbReference type="ARBA" id="ARBA00004273"/>
    </source>
</evidence>
<dbReference type="EMBL" id="MCFE01000582">
    <property type="protein sequence ID" value="ORX85949.1"/>
    <property type="molecule type" value="Genomic_DNA"/>
</dbReference>
<keyword evidence="13" id="KW-1185">Reference proteome</keyword>
<evidence type="ECO:0000256" key="9">
    <source>
        <dbReference type="ARBA" id="ARBA00025191"/>
    </source>
</evidence>
<evidence type="ECO:0000256" key="7">
    <source>
        <dbReference type="ARBA" id="ARBA00023128"/>
    </source>
</evidence>
<dbReference type="InterPro" id="IPR012571">
    <property type="entry name" value="Mdm31/Mdm32"/>
</dbReference>
<protein>
    <submittedName>
        <fullName evidence="12">Mitochondrial distribution and morphology protein family 31/32</fullName>
    </submittedName>
</protein>
<dbReference type="Proteomes" id="UP000193498">
    <property type="component" value="Unassembled WGS sequence"/>
</dbReference>
<evidence type="ECO:0000256" key="4">
    <source>
        <dbReference type="ARBA" id="ARBA00022792"/>
    </source>
</evidence>
<dbReference type="GO" id="GO:0007005">
    <property type="term" value="P:mitochondrion organization"/>
    <property type="evidence" value="ECO:0007669"/>
    <property type="project" value="InterPro"/>
</dbReference>
<evidence type="ECO:0000313" key="13">
    <source>
        <dbReference type="Proteomes" id="UP000193498"/>
    </source>
</evidence>